<evidence type="ECO:0000313" key="21">
    <source>
        <dbReference type="EMBL" id="SVA82373.1"/>
    </source>
</evidence>
<comment type="cofactor">
    <cofactor evidence="1">
        <name>FMN</name>
        <dbReference type="ChEBI" id="CHEBI:58210"/>
    </cofactor>
</comment>
<proteinExistence type="inferred from homology"/>
<dbReference type="EMBL" id="UINC01019456">
    <property type="protein sequence ID" value="SVA82373.1"/>
    <property type="molecule type" value="Genomic_DNA"/>
</dbReference>
<protein>
    <recommendedName>
        <fullName evidence="22">Glutamine amidotransferase type-2 domain-containing protein</fullName>
    </recommendedName>
</protein>
<dbReference type="AlphaFoldDB" id="A0A381Z0M3"/>
<organism evidence="21">
    <name type="scientific">marine metagenome</name>
    <dbReference type="NCBI Taxonomy" id="408172"/>
    <lineage>
        <taxon>unclassified sequences</taxon>
        <taxon>metagenomes</taxon>
        <taxon>ecological metagenomes</taxon>
    </lineage>
</organism>
<keyword evidence="13" id="KW-0411">Iron-sulfur</keyword>
<dbReference type="GO" id="GO:0046872">
    <property type="term" value="F:metal ion binding"/>
    <property type="evidence" value="ECO:0007669"/>
    <property type="project" value="UniProtKB-KW"/>
</dbReference>
<keyword evidence="5" id="KW-0028">Amino-acid biosynthesis</keyword>
<dbReference type="GO" id="GO:0006537">
    <property type="term" value="P:glutamate biosynthetic process"/>
    <property type="evidence" value="ECO:0007669"/>
    <property type="project" value="UniProtKB-KW"/>
</dbReference>
<dbReference type="InterPro" id="IPR036485">
    <property type="entry name" value="Glu_synth_asu_C_sf"/>
</dbReference>
<reference evidence="21" key="1">
    <citation type="submission" date="2018-05" db="EMBL/GenBank/DDBJ databases">
        <authorList>
            <person name="Lanie J.A."/>
            <person name="Ng W.-L."/>
            <person name="Kazmierczak K.M."/>
            <person name="Andrzejewski T.M."/>
            <person name="Davidsen T.M."/>
            <person name="Wayne K.J."/>
            <person name="Tettelin H."/>
            <person name="Glass J.I."/>
            <person name="Rusch D."/>
            <person name="Podicherti R."/>
            <person name="Tsui H.-C.T."/>
            <person name="Winkler M.E."/>
        </authorList>
    </citation>
    <scope>NUCLEOTIDE SEQUENCE</scope>
</reference>
<evidence type="ECO:0000256" key="6">
    <source>
        <dbReference type="ARBA" id="ARBA00022630"/>
    </source>
</evidence>
<evidence type="ECO:0000256" key="8">
    <source>
        <dbReference type="ARBA" id="ARBA00022723"/>
    </source>
</evidence>
<keyword evidence="15" id="KW-0003">3Fe-4S</keyword>
<dbReference type="GO" id="GO:0051538">
    <property type="term" value="F:3 iron, 4 sulfur cluster binding"/>
    <property type="evidence" value="ECO:0007669"/>
    <property type="project" value="UniProtKB-KW"/>
</dbReference>
<dbReference type="NCBIfam" id="NF008730">
    <property type="entry name" value="PRK11750.1"/>
    <property type="match status" value="1"/>
</dbReference>
<dbReference type="CDD" id="cd00982">
    <property type="entry name" value="gltB_C"/>
    <property type="match status" value="1"/>
</dbReference>
<dbReference type="InterPro" id="IPR051394">
    <property type="entry name" value="Glutamate_Synthase"/>
</dbReference>
<dbReference type="CDD" id="cd02808">
    <property type="entry name" value="GltS_FMN"/>
    <property type="match status" value="1"/>
</dbReference>
<dbReference type="InterPro" id="IPR013785">
    <property type="entry name" value="Aldolase_TIM"/>
</dbReference>
<evidence type="ECO:0008006" key="22">
    <source>
        <dbReference type="Google" id="ProtNLM"/>
    </source>
</evidence>
<keyword evidence="11" id="KW-0560">Oxidoreductase</keyword>
<dbReference type="SUPFAM" id="SSF51395">
    <property type="entry name" value="FMN-linked oxidoreductases"/>
    <property type="match status" value="1"/>
</dbReference>
<dbReference type="Gene3D" id="3.20.20.70">
    <property type="entry name" value="Aldolase class I"/>
    <property type="match status" value="2"/>
</dbReference>
<evidence type="ECO:0000259" key="20">
    <source>
        <dbReference type="Pfam" id="PF04898"/>
    </source>
</evidence>
<feature type="domain" description="Glutamine amidotransferase type-2" evidence="17">
    <location>
        <begin position="1"/>
        <end position="53"/>
    </location>
</feature>
<evidence type="ECO:0000259" key="19">
    <source>
        <dbReference type="Pfam" id="PF01645"/>
    </source>
</evidence>
<dbReference type="Pfam" id="PF01645">
    <property type="entry name" value="Glu_synthase"/>
    <property type="match status" value="1"/>
</dbReference>
<dbReference type="Pfam" id="PF01493">
    <property type="entry name" value="GXGXG"/>
    <property type="match status" value="1"/>
</dbReference>
<evidence type="ECO:0000259" key="17">
    <source>
        <dbReference type="Pfam" id="PF00310"/>
    </source>
</evidence>
<evidence type="ECO:0000256" key="2">
    <source>
        <dbReference type="ARBA" id="ARBA00001927"/>
    </source>
</evidence>
<keyword evidence="12" id="KW-0408">Iron</keyword>
<gene>
    <name evidence="21" type="ORF">METZ01_LOCUS135227</name>
</gene>
<dbReference type="SUPFAM" id="SSF69336">
    <property type="entry name" value="Alpha subunit of glutamate synthase, C-terminal domain"/>
    <property type="match status" value="1"/>
</dbReference>
<sequence length="1143" mass="125446">SEVGVLEIAPANVKAKGRLEPGRMFLIDFERGRLIPDDELKNEFASRRPYGEWLDRQRIALRDLPVESPPERFDRTGLLARMQAFGYTTETMQFMLMPLVRELRDPVGSMGNDSALAVLSDKPRMPYDYFKQLFAQVTNPPIDSIREEIIMSLRCYIGPERNLLETTEQHCNRLRLRYPILTNEQLASIKCMDHRGWKSHTIDVTFDRSDAPAGLTKALDRICHEAEQAIDDGYSIVILSDRGISKDRVPVSPLLACGAVHHYLVSQAKRTRIGIVLETGEAREVHHHCLLVGYGADGINPYLAFEALWQARQDGLLGASAFPDDRSVVAAYRKGVSKGMLKVMAKMGISTLHSYKGAQIFEALGLGDEIINRCFMGTASRLQGVNFGVLEKEARRRHALGYPERPDDKLAALPNPGEFHWRSTGERHAWDPEAISSLQVAARTSNADAYGHFAEHNNDAARANCTLRGLLRLKEGVAGKPLPIKKVEPASEIVKRFCTGAMSFGSISTEAHEALAVAMNRIGGRSNTGEGGEDPIRFQPLPSGDSRRSAIKQIASGRFGVTIWYLTNADELQIKMAQGAKPGEGGELPGRKVDENIARIRFSTPGVGLISPPPHHDIYSIEDLAQLIHDLKNSNPSARVSVKLVSEVGVGTIAAGVVKAHADHVLISGESGGTGASPLTSIKHAGLPWELGIAETHQTLVLNDLRSRVVLQTDGGLKTGRDVVIAALLGAEEMGFSTAPLIALGCIMMRKCHLNTCPVGIATQNPVLRQKFTGLPEHVVNYLFMVAEEARQIMARLGFRRIVDMIGRTDVLEAQDAIDHWKADGLDLTPMLEPVIKPHRKIDVHCTIEQDHGLELALDNKLLELARPALDKAEQVELDLPIVNTNRTVGTILSHELVKKWGERGIPVDRMHIKFSGSAGQSFGAFLARGITLELEGDSNDYVGKGLSGGRIIIYPPKESTFVAEEQMLIGNVALYGATGGRAFFRGRAAERFCVRNSGARAVIEGVGDHACEYMTGGRAVILGPTGRNFAAGMSGGIAYVWNPAGDFKPKCNDGTVDLDPVEADEDIADLRELIEQHRKYTGSMVAERILNAWPEVLGQFVKVMPTDYKRVLDERRKHDEEMEGTLHHDEAIVMSTVDTSHG</sequence>
<evidence type="ECO:0000256" key="15">
    <source>
        <dbReference type="ARBA" id="ARBA00023291"/>
    </source>
</evidence>
<feature type="domain" description="Glutamate synthase central-N" evidence="20">
    <location>
        <begin position="81"/>
        <end position="366"/>
    </location>
</feature>
<keyword evidence="7" id="KW-0288">FMN</keyword>
<evidence type="ECO:0000256" key="5">
    <source>
        <dbReference type="ARBA" id="ARBA00022605"/>
    </source>
</evidence>
<keyword evidence="6" id="KW-0285">Flavoprotein</keyword>
<accession>A0A381Z0M3</accession>
<evidence type="ECO:0000256" key="11">
    <source>
        <dbReference type="ARBA" id="ARBA00023002"/>
    </source>
</evidence>
<dbReference type="Pfam" id="PF00310">
    <property type="entry name" value="GATase_2"/>
    <property type="match status" value="1"/>
</dbReference>
<dbReference type="InterPro" id="IPR029055">
    <property type="entry name" value="Ntn_hydrolases_N"/>
</dbReference>
<dbReference type="Gene3D" id="2.160.20.60">
    <property type="entry name" value="Glutamate synthase, alpha subunit, C-terminal domain"/>
    <property type="match status" value="1"/>
</dbReference>
<dbReference type="FunFam" id="3.20.20.70:FF:000031">
    <property type="entry name" value="Glutamate synthase 1 [NADH]"/>
    <property type="match status" value="1"/>
</dbReference>
<name>A0A381Z0M3_9ZZZZ</name>
<dbReference type="FunFam" id="3.20.20.70:FF:000053">
    <property type="entry name" value="Glutamate synthase large subunit"/>
    <property type="match status" value="1"/>
</dbReference>
<dbReference type="Gene3D" id="3.60.20.10">
    <property type="entry name" value="Glutamine Phosphoribosylpyrophosphate, subunit 1, domain 1"/>
    <property type="match status" value="1"/>
</dbReference>
<feature type="domain" description="Glutamate synthase alpha subunit C-terminal" evidence="18">
    <location>
        <begin position="881"/>
        <end position="1067"/>
    </location>
</feature>
<evidence type="ECO:0000256" key="3">
    <source>
        <dbReference type="ARBA" id="ARBA00001974"/>
    </source>
</evidence>
<evidence type="ECO:0000256" key="12">
    <source>
        <dbReference type="ARBA" id="ARBA00023004"/>
    </source>
</evidence>
<dbReference type="PANTHER" id="PTHR43100">
    <property type="entry name" value="GLUTAMATE SYNTHASE [NADPH] SMALL CHAIN"/>
    <property type="match status" value="1"/>
</dbReference>
<dbReference type="InterPro" id="IPR017932">
    <property type="entry name" value="GATase_2_dom"/>
</dbReference>
<dbReference type="InterPro" id="IPR002932">
    <property type="entry name" value="Glu_synthdom"/>
</dbReference>
<feature type="non-terminal residue" evidence="21">
    <location>
        <position position="1"/>
    </location>
</feature>
<evidence type="ECO:0000256" key="16">
    <source>
        <dbReference type="ARBA" id="ARBA00029440"/>
    </source>
</evidence>
<dbReference type="GO" id="GO:0015930">
    <property type="term" value="F:glutamate synthase activity"/>
    <property type="evidence" value="ECO:0007669"/>
    <property type="project" value="InterPro"/>
</dbReference>
<comment type="pathway">
    <text evidence="16">Amino-acid biosynthesis.</text>
</comment>
<keyword evidence="9" id="KW-0274">FAD</keyword>
<comment type="cofactor">
    <cofactor evidence="3">
        <name>FAD</name>
        <dbReference type="ChEBI" id="CHEBI:57692"/>
    </cofactor>
</comment>
<evidence type="ECO:0000256" key="14">
    <source>
        <dbReference type="ARBA" id="ARBA00023164"/>
    </source>
</evidence>
<keyword evidence="14" id="KW-0314">Glutamate biosynthesis</keyword>
<evidence type="ECO:0000256" key="10">
    <source>
        <dbReference type="ARBA" id="ARBA00022962"/>
    </source>
</evidence>
<evidence type="ECO:0000256" key="9">
    <source>
        <dbReference type="ARBA" id="ARBA00022827"/>
    </source>
</evidence>
<evidence type="ECO:0000256" key="4">
    <source>
        <dbReference type="ARBA" id="ARBA00009716"/>
    </source>
</evidence>
<dbReference type="Pfam" id="PF04898">
    <property type="entry name" value="Glu_syn_central"/>
    <property type="match status" value="1"/>
</dbReference>
<dbReference type="FunFam" id="2.160.20.60:FF:000001">
    <property type="entry name" value="Glutamate synthase, large subunit"/>
    <property type="match status" value="1"/>
</dbReference>
<dbReference type="PANTHER" id="PTHR43100:SF1">
    <property type="entry name" value="GLUTAMATE SYNTHASE [NADPH] SMALL CHAIN"/>
    <property type="match status" value="1"/>
</dbReference>
<keyword evidence="8" id="KW-0479">Metal-binding</keyword>
<comment type="cofactor">
    <cofactor evidence="2">
        <name>[3Fe-4S] cluster</name>
        <dbReference type="ChEBI" id="CHEBI:21137"/>
    </cofactor>
</comment>
<dbReference type="SUPFAM" id="SSF56235">
    <property type="entry name" value="N-terminal nucleophile aminohydrolases (Ntn hydrolases)"/>
    <property type="match status" value="1"/>
</dbReference>
<evidence type="ECO:0000256" key="1">
    <source>
        <dbReference type="ARBA" id="ARBA00001917"/>
    </source>
</evidence>
<evidence type="ECO:0000256" key="7">
    <source>
        <dbReference type="ARBA" id="ARBA00022643"/>
    </source>
</evidence>
<evidence type="ECO:0000259" key="18">
    <source>
        <dbReference type="Pfam" id="PF01493"/>
    </source>
</evidence>
<comment type="similarity">
    <text evidence="4">Belongs to the glutamate synthase family.</text>
</comment>
<keyword evidence="10" id="KW-0315">Glutamine amidotransferase</keyword>
<feature type="domain" description="Glutamate synthase" evidence="19">
    <location>
        <begin position="430"/>
        <end position="799"/>
    </location>
</feature>
<dbReference type="InterPro" id="IPR002489">
    <property type="entry name" value="Glu_synth_asu_C"/>
</dbReference>
<evidence type="ECO:0000256" key="13">
    <source>
        <dbReference type="ARBA" id="ARBA00023014"/>
    </source>
</evidence>
<dbReference type="InterPro" id="IPR006982">
    <property type="entry name" value="Glu_synth_centr_N"/>
</dbReference>